<keyword evidence="6 11" id="KW-0548">Nucleotidyltransferase</keyword>
<dbReference type="PANTHER" id="PTHR39321:SF3">
    <property type="entry name" value="PHOSPHOPANTETHEINE ADENYLYLTRANSFERASE"/>
    <property type="match status" value="1"/>
</dbReference>
<dbReference type="Pfam" id="PF01467">
    <property type="entry name" value="CTP_transf_like"/>
    <property type="match status" value="1"/>
</dbReference>
<keyword evidence="7 11" id="KW-0547">Nucleotide-binding</keyword>
<dbReference type="Proteomes" id="UP000011547">
    <property type="component" value="Chromosome"/>
</dbReference>
<gene>
    <name evidence="11" type="primary">nadD</name>
    <name evidence="13" type="ORF">CDSE_0436</name>
</gene>
<dbReference type="PATRIC" id="fig|1208919.3.peg.195"/>
<evidence type="ECO:0000256" key="4">
    <source>
        <dbReference type="ARBA" id="ARBA00022642"/>
    </source>
</evidence>
<protein>
    <recommendedName>
        <fullName evidence="11">Probable nicotinate-nucleotide adenylyltransferase</fullName>
        <ecNumber evidence="11">2.7.7.18</ecNumber>
    </recommendedName>
    <alternativeName>
        <fullName evidence="11">Deamido-NAD(+) diphosphorylase</fullName>
    </alternativeName>
    <alternativeName>
        <fullName evidence="11">Deamido-NAD(+) pyrophosphorylase</fullName>
    </alternativeName>
    <alternativeName>
        <fullName evidence="11">Nicotinate mononucleotide adenylyltransferase</fullName>
        <shortName evidence="11">NaMN adenylyltransferase</shortName>
    </alternativeName>
</protein>
<dbReference type="GO" id="GO:0009435">
    <property type="term" value="P:NAD+ biosynthetic process"/>
    <property type="evidence" value="ECO:0007669"/>
    <property type="project" value="UniProtKB-UniRule"/>
</dbReference>
<evidence type="ECO:0000256" key="1">
    <source>
        <dbReference type="ARBA" id="ARBA00002324"/>
    </source>
</evidence>
<dbReference type="HAMAP" id="MF_00244">
    <property type="entry name" value="NaMN_adenylyltr"/>
    <property type="match status" value="1"/>
</dbReference>
<dbReference type="AlphaFoldDB" id="M1LM15"/>
<dbReference type="GO" id="GO:0005524">
    <property type="term" value="F:ATP binding"/>
    <property type="evidence" value="ECO:0007669"/>
    <property type="project" value="UniProtKB-KW"/>
</dbReference>
<comment type="similarity">
    <text evidence="3 11">Belongs to the NadD family.</text>
</comment>
<feature type="domain" description="Cytidyltransferase-like" evidence="12">
    <location>
        <begin position="8"/>
        <end position="171"/>
    </location>
</feature>
<keyword evidence="4 11" id="KW-0662">Pyridine nucleotide biosynthesis</keyword>
<dbReference type="Gene3D" id="3.40.50.620">
    <property type="entry name" value="HUPs"/>
    <property type="match status" value="1"/>
</dbReference>
<evidence type="ECO:0000256" key="6">
    <source>
        <dbReference type="ARBA" id="ARBA00022695"/>
    </source>
</evidence>
<reference evidence="13 14" key="1">
    <citation type="journal article" date="2013" name="Genome Biol. Evol.">
        <title>Genome evolution and phylogenomic analysis of candidatus kinetoplastibacterium, the betaproteobacterial endosymbionts of strigomonas and angomonas.</title>
        <authorList>
            <person name="Alves J.M."/>
            <person name="Serrano M.G."/>
            <person name="Maia da Silva F."/>
            <person name="Voegtly L.J."/>
            <person name="Matveyev A.V."/>
            <person name="Teixeira M.M."/>
            <person name="Camargo E.P."/>
            <person name="Buck G.A."/>
        </authorList>
    </citation>
    <scope>NUCLEOTIDE SEQUENCE [LARGE SCALE GENOMIC DNA]</scope>
    <source>
        <strain evidence="13 14">TCC079E</strain>
    </source>
</reference>
<dbReference type="PANTHER" id="PTHR39321">
    <property type="entry name" value="NICOTINATE-NUCLEOTIDE ADENYLYLTRANSFERASE-RELATED"/>
    <property type="match status" value="1"/>
</dbReference>
<evidence type="ECO:0000256" key="8">
    <source>
        <dbReference type="ARBA" id="ARBA00022840"/>
    </source>
</evidence>
<evidence type="ECO:0000256" key="5">
    <source>
        <dbReference type="ARBA" id="ARBA00022679"/>
    </source>
</evidence>
<dbReference type="UniPathway" id="UPA00253">
    <property type="reaction ID" value="UER00332"/>
</dbReference>
<comment type="pathway">
    <text evidence="2 11">Cofactor biosynthesis; NAD(+) biosynthesis; deamido-NAD(+) from nicotinate D-ribonucleotide: step 1/1.</text>
</comment>
<evidence type="ECO:0000256" key="2">
    <source>
        <dbReference type="ARBA" id="ARBA00005019"/>
    </source>
</evidence>
<evidence type="ECO:0000256" key="10">
    <source>
        <dbReference type="ARBA" id="ARBA00048721"/>
    </source>
</evidence>
<accession>M1LM15</accession>
<dbReference type="InterPro" id="IPR014729">
    <property type="entry name" value="Rossmann-like_a/b/a_fold"/>
</dbReference>
<dbReference type="HOGENOM" id="CLU_069765_0_0_4"/>
<dbReference type="EMBL" id="CP003803">
    <property type="protein sequence ID" value="AGF46757.1"/>
    <property type="molecule type" value="Genomic_DNA"/>
</dbReference>
<dbReference type="eggNOG" id="COG1057">
    <property type="taxonomic scope" value="Bacteria"/>
</dbReference>
<dbReference type="KEGG" id="kde:CDSE_0436"/>
<keyword evidence="14" id="KW-1185">Reference proteome</keyword>
<dbReference type="NCBIfam" id="TIGR00482">
    <property type="entry name" value="nicotinate (nicotinamide) nucleotide adenylyltransferase"/>
    <property type="match status" value="1"/>
</dbReference>
<evidence type="ECO:0000256" key="11">
    <source>
        <dbReference type="HAMAP-Rule" id="MF_00244"/>
    </source>
</evidence>
<dbReference type="GO" id="GO:0004515">
    <property type="term" value="F:nicotinate-nucleotide adenylyltransferase activity"/>
    <property type="evidence" value="ECO:0007669"/>
    <property type="project" value="UniProtKB-UniRule"/>
</dbReference>
<evidence type="ECO:0000259" key="12">
    <source>
        <dbReference type="Pfam" id="PF01467"/>
    </source>
</evidence>
<dbReference type="InterPro" id="IPR005248">
    <property type="entry name" value="NadD/NMNAT"/>
</dbReference>
<evidence type="ECO:0000313" key="13">
    <source>
        <dbReference type="EMBL" id="AGF46757.1"/>
    </source>
</evidence>
<evidence type="ECO:0000256" key="7">
    <source>
        <dbReference type="ARBA" id="ARBA00022741"/>
    </source>
</evidence>
<dbReference type="SUPFAM" id="SSF52374">
    <property type="entry name" value="Nucleotidylyl transferase"/>
    <property type="match status" value="1"/>
</dbReference>
<dbReference type="STRING" id="1208919.CDSE_0436"/>
<dbReference type="EC" id="2.7.7.18" evidence="11"/>
<evidence type="ECO:0000256" key="9">
    <source>
        <dbReference type="ARBA" id="ARBA00023027"/>
    </source>
</evidence>
<name>M1LM15_9PROT</name>
<keyword evidence="8 11" id="KW-0067">ATP-binding</keyword>
<dbReference type="InterPro" id="IPR004821">
    <property type="entry name" value="Cyt_trans-like"/>
</dbReference>
<comment type="catalytic activity">
    <reaction evidence="10 11">
        <text>nicotinate beta-D-ribonucleotide + ATP + H(+) = deamido-NAD(+) + diphosphate</text>
        <dbReference type="Rhea" id="RHEA:22860"/>
        <dbReference type="ChEBI" id="CHEBI:15378"/>
        <dbReference type="ChEBI" id="CHEBI:30616"/>
        <dbReference type="ChEBI" id="CHEBI:33019"/>
        <dbReference type="ChEBI" id="CHEBI:57502"/>
        <dbReference type="ChEBI" id="CHEBI:58437"/>
        <dbReference type="EC" id="2.7.7.18"/>
    </reaction>
</comment>
<organism evidence="13 14">
    <name type="scientific">Candidatus Kinetoplastidibacterium desouzai TCC079E</name>
    <dbReference type="NCBI Taxonomy" id="1208919"/>
    <lineage>
        <taxon>Bacteria</taxon>
        <taxon>Pseudomonadati</taxon>
        <taxon>Pseudomonadota</taxon>
        <taxon>Betaproteobacteria</taxon>
        <taxon>Candidatus Kinetoplastidibacterium</taxon>
    </lineage>
</organism>
<evidence type="ECO:0000313" key="14">
    <source>
        <dbReference type="Proteomes" id="UP000011547"/>
    </source>
</evidence>
<comment type="function">
    <text evidence="1 11">Catalyzes the reversible adenylation of nicotinate mononucleotide (NaMN) to nicotinic acid adenine dinucleotide (NaAD).</text>
</comment>
<keyword evidence="9 11" id="KW-0520">NAD</keyword>
<proteinExistence type="inferred from homology"/>
<evidence type="ECO:0000256" key="3">
    <source>
        <dbReference type="ARBA" id="ARBA00009014"/>
    </source>
</evidence>
<dbReference type="CDD" id="cd02165">
    <property type="entry name" value="NMNAT"/>
    <property type="match status" value="1"/>
</dbReference>
<sequence>MVVKKIGLLGGSFDPIHIAHVNLAITALKFLFLDEVQLIPAGNPWQKGKLHASSSERIDMISLAIKDYENIKINNIEIERNDNNSYTIDTINAISDTNKYILILGSDQINNFHSWHNWKEIIKKVDLAIAKRDNNPFLLIKRIIKRIKKTNKHIHVLPLKKIHVSSSYIRECIKKSIPVNRFLNPDVLEYIKQKNIY</sequence>
<keyword evidence="5 11" id="KW-0808">Transferase</keyword>